<keyword evidence="2" id="KW-1185">Reference proteome</keyword>
<evidence type="ECO:0000313" key="2">
    <source>
        <dbReference type="Proteomes" id="UP000002038"/>
    </source>
</evidence>
<protein>
    <submittedName>
        <fullName evidence="1">Uncharacterized protein</fullName>
    </submittedName>
</protein>
<dbReference type="KEGG" id="bgh:BDBG_17039"/>
<dbReference type="Proteomes" id="UP000002038">
    <property type="component" value="Unassembled WGS sequence"/>
</dbReference>
<organism evidence="1 2">
    <name type="scientific">Blastomyces gilchristii (strain SLH14081)</name>
    <name type="common">Blastomyces dermatitidis</name>
    <dbReference type="NCBI Taxonomy" id="559298"/>
    <lineage>
        <taxon>Eukaryota</taxon>
        <taxon>Fungi</taxon>
        <taxon>Dikarya</taxon>
        <taxon>Ascomycota</taxon>
        <taxon>Pezizomycotina</taxon>
        <taxon>Eurotiomycetes</taxon>
        <taxon>Eurotiomycetidae</taxon>
        <taxon>Onygenales</taxon>
        <taxon>Ajellomycetaceae</taxon>
        <taxon>Blastomyces</taxon>
    </lineage>
</organism>
<gene>
    <name evidence="1" type="ORF">BDBG_17039</name>
</gene>
<name>A0A179UKV6_BLAGS</name>
<dbReference type="EMBL" id="GG657454">
    <property type="protein sequence ID" value="OAT08433.1"/>
    <property type="molecule type" value="Genomic_DNA"/>
</dbReference>
<accession>A0A179UKV6</accession>
<proteinExistence type="predicted"/>
<sequence>MSGVGELKNERQRMFQSTEPLNPHDFFFVIIGGVNILKNEKQQCWGGTHPQQTTAQLAPGRQERETFITLFQQLMVSPLQPLSVNQINFISNMPSLTPVTCVPTTLSLVPGA</sequence>
<dbReference type="VEuPathDB" id="FungiDB:BDBG_17039"/>
<evidence type="ECO:0000313" key="1">
    <source>
        <dbReference type="EMBL" id="OAT08433.1"/>
    </source>
</evidence>
<dbReference type="AlphaFoldDB" id="A0A179UKV6"/>
<dbReference type="GeneID" id="42528910"/>
<reference evidence="2" key="1">
    <citation type="journal article" date="2015" name="PLoS Genet.">
        <title>The dynamic genome and transcriptome of the human fungal pathogen Blastomyces and close relative Emmonsia.</title>
        <authorList>
            <person name="Munoz J.F."/>
            <person name="Gauthier G.M."/>
            <person name="Desjardins C.A."/>
            <person name="Gallo J.E."/>
            <person name="Holder J."/>
            <person name="Sullivan T.D."/>
            <person name="Marty A.J."/>
            <person name="Carmen J.C."/>
            <person name="Chen Z."/>
            <person name="Ding L."/>
            <person name="Gujja S."/>
            <person name="Magrini V."/>
            <person name="Misas E."/>
            <person name="Mitreva M."/>
            <person name="Priest M."/>
            <person name="Saif S."/>
            <person name="Whiston E.A."/>
            <person name="Young S."/>
            <person name="Zeng Q."/>
            <person name="Goldman W.E."/>
            <person name="Mardis E.R."/>
            <person name="Taylor J.W."/>
            <person name="McEwen J.G."/>
            <person name="Clay O.K."/>
            <person name="Klein B.S."/>
            <person name="Cuomo C.A."/>
        </authorList>
    </citation>
    <scope>NUCLEOTIDE SEQUENCE [LARGE SCALE GENOMIC DNA]</scope>
    <source>
        <strain evidence="2">SLH14081</strain>
    </source>
</reference>
<dbReference type="RefSeq" id="XP_031578283.1">
    <property type="nucleotide sequence ID" value="XM_031724847.1"/>
</dbReference>